<proteinExistence type="predicted"/>
<evidence type="ECO:0000313" key="1">
    <source>
        <dbReference type="Proteomes" id="UP000887565"/>
    </source>
</evidence>
<keyword evidence="1" id="KW-1185">Reference proteome</keyword>
<organism evidence="1 2">
    <name type="scientific">Romanomermis culicivorax</name>
    <name type="common">Nematode worm</name>
    <dbReference type="NCBI Taxonomy" id="13658"/>
    <lineage>
        <taxon>Eukaryota</taxon>
        <taxon>Metazoa</taxon>
        <taxon>Ecdysozoa</taxon>
        <taxon>Nematoda</taxon>
        <taxon>Enoplea</taxon>
        <taxon>Dorylaimia</taxon>
        <taxon>Mermithida</taxon>
        <taxon>Mermithoidea</taxon>
        <taxon>Mermithidae</taxon>
        <taxon>Romanomermis</taxon>
    </lineage>
</organism>
<reference evidence="2" key="1">
    <citation type="submission" date="2022-11" db="UniProtKB">
        <authorList>
            <consortium name="WormBaseParasite"/>
        </authorList>
    </citation>
    <scope>IDENTIFICATION</scope>
</reference>
<accession>A0A915KDM1</accession>
<evidence type="ECO:0000313" key="2">
    <source>
        <dbReference type="WBParaSite" id="nRc.2.0.1.t36470-RA"/>
    </source>
</evidence>
<dbReference type="AlphaFoldDB" id="A0A915KDM1"/>
<name>A0A915KDM1_ROMCU</name>
<dbReference type="WBParaSite" id="nRc.2.0.1.t36470-RA">
    <property type="protein sequence ID" value="nRc.2.0.1.t36470-RA"/>
    <property type="gene ID" value="nRc.2.0.1.g36470"/>
</dbReference>
<sequence length="96" mass="10882">DQSAANQEPGRSVLIDPKNIAWPFRNREKEFEEVKEGENEENDDDDKRCELIARITTSNILSTLVKSSNGSPAQWDIGCKDQWNQNRSTVAMLSQS</sequence>
<dbReference type="Proteomes" id="UP000887565">
    <property type="component" value="Unplaced"/>
</dbReference>
<protein>
    <submittedName>
        <fullName evidence="2">Uncharacterized protein</fullName>
    </submittedName>
</protein>